<dbReference type="InterPro" id="IPR001509">
    <property type="entry name" value="Epimerase_deHydtase"/>
</dbReference>
<dbReference type="PANTHER" id="PTHR43245:SF58">
    <property type="entry name" value="BLL5923 PROTEIN"/>
    <property type="match status" value="1"/>
</dbReference>
<dbReference type="Pfam" id="PF01370">
    <property type="entry name" value="Epimerase"/>
    <property type="match status" value="1"/>
</dbReference>
<name>A0A7Y4D5T7_VIBSP</name>
<dbReference type="SUPFAM" id="SSF51735">
    <property type="entry name" value="NAD(P)-binding Rossmann-fold domains"/>
    <property type="match status" value="1"/>
</dbReference>
<gene>
    <name evidence="2" type="ORF">F0234_10465</name>
</gene>
<reference evidence="2 3" key="1">
    <citation type="submission" date="2019-09" db="EMBL/GenBank/DDBJ databases">
        <title>Draft genome sequencing and comparative genomics of hatchery-associated Vibrios.</title>
        <authorList>
            <person name="Kehlet-Delgado H."/>
            <person name="Mueller R.S."/>
        </authorList>
    </citation>
    <scope>NUCLEOTIDE SEQUENCE [LARGE SCALE GENOMIC DNA]</scope>
    <source>
        <strain evidence="2 3">99-70-13A3</strain>
    </source>
</reference>
<dbReference type="EMBL" id="VTXL01000007">
    <property type="protein sequence ID" value="NOJ13178.1"/>
    <property type="molecule type" value="Genomic_DNA"/>
</dbReference>
<feature type="domain" description="NAD-dependent epimerase/dehydratase" evidence="1">
    <location>
        <begin position="1"/>
        <end position="213"/>
    </location>
</feature>
<accession>A0A7Y4D5T7</accession>
<dbReference type="Gene3D" id="3.40.50.720">
    <property type="entry name" value="NAD(P)-binding Rossmann-like Domain"/>
    <property type="match status" value="1"/>
</dbReference>
<evidence type="ECO:0000313" key="2">
    <source>
        <dbReference type="EMBL" id="NOJ13178.1"/>
    </source>
</evidence>
<dbReference type="Proteomes" id="UP000519158">
    <property type="component" value="Unassembled WGS sequence"/>
</dbReference>
<evidence type="ECO:0000313" key="3">
    <source>
        <dbReference type="Proteomes" id="UP000519158"/>
    </source>
</evidence>
<evidence type="ECO:0000259" key="1">
    <source>
        <dbReference type="Pfam" id="PF01370"/>
    </source>
</evidence>
<dbReference type="InterPro" id="IPR036291">
    <property type="entry name" value="NAD(P)-bd_dom_sf"/>
</dbReference>
<organism evidence="2 3">
    <name type="scientific">Vibrio splendidus</name>
    <dbReference type="NCBI Taxonomy" id="29497"/>
    <lineage>
        <taxon>Bacteria</taxon>
        <taxon>Pseudomonadati</taxon>
        <taxon>Pseudomonadota</taxon>
        <taxon>Gammaproteobacteria</taxon>
        <taxon>Vibrionales</taxon>
        <taxon>Vibrionaceae</taxon>
        <taxon>Vibrio</taxon>
    </lineage>
</organism>
<protein>
    <submittedName>
        <fullName evidence="2">NAD-dependent epimerase/dehydratase family protein</fullName>
    </submittedName>
</protein>
<comment type="caution">
    <text evidence="2">The sequence shown here is derived from an EMBL/GenBank/DDBJ whole genome shotgun (WGS) entry which is preliminary data.</text>
</comment>
<dbReference type="PANTHER" id="PTHR43245">
    <property type="entry name" value="BIFUNCTIONAL POLYMYXIN RESISTANCE PROTEIN ARNA"/>
    <property type="match status" value="1"/>
</dbReference>
<proteinExistence type="predicted"/>
<dbReference type="InterPro" id="IPR050177">
    <property type="entry name" value="Lipid_A_modif_metabolic_enz"/>
</dbReference>
<sequence length="301" mass="32785">MLLTGASGFIGSYVNETLAYRCVIAVRKELPNINNSKQVKLSELLESKQFIHLFDSTKVVIHLANLAHAKHYDAEELKRVNVDNTLELARRAAKSNVKRFVYVSSIVVNGSTKLGIPFNSKSEASPSNDYAKSKYEAESGLLKIAEETGLEVVIIRPTLVYGHRAPANVGSLIHLVKCSPVLPFGSVTNKRDFIAVQNLADLLLVCAEHPNAANQIFLASDCKAVSTKDFTNAIAQGLDKSLIQLPIPVSLMKLSARLAGKSAMAEHLLGNLQVDSSNTQAVLDWIPPYTMKQVMASLSEN</sequence>
<dbReference type="AlphaFoldDB" id="A0A7Y4D5T7"/>